<dbReference type="EnsemblMetazoa" id="SMAR000606-RA">
    <property type="protein sequence ID" value="SMAR000606-PA"/>
    <property type="gene ID" value="SMAR000606"/>
</dbReference>
<evidence type="ECO:0000313" key="4">
    <source>
        <dbReference type="Proteomes" id="UP000014500"/>
    </source>
</evidence>
<feature type="transmembrane region" description="Helical" evidence="2">
    <location>
        <begin position="15"/>
        <end position="36"/>
    </location>
</feature>
<reference evidence="4" key="1">
    <citation type="submission" date="2011-05" db="EMBL/GenBank/DDBJ databases">
        <authorList>
            <person name="Richards S.R."/>
            <person name="Qu J."/>
            <person name="Jiang H."/>
            <person name="Jhangiani S.N."/>
            <person name="Agravi P."/>
            <person name="Goodspeed R."/>
            <person name="Gross S."/>
            <person name="Mandapat C."/>
            <person name="Jackson L."/>
            <person name="Mathew T."/>
            <person name="Pu L."/>
            <person name="Thornton R."/>
            <person name="Saada N."/>
            <person name="Wilczek-Boney K.B."/>
            <person name="Lee S."/>
            <person name="Kovar C."/>
            <person name="Wu Y."/>
            <person name="Scherer S.E."/>
            <person name="Worley K.C."/>
            <person name="Muzny D.M."/>
            <person name="Gibbs R."/>
        </authorList>
    </citation>
    <scope>NUCLEOTIDE SEQUENCE</scope>
    <source>
        <strain evidence="4">Brora</strain>
    </source>
</reference>
<name>T1IIB3_STRMM</name>
<sequence>MEKTTLSAAKRPLDIVVNILGRLFIWLLLMGVALFSGMQLRVIPMHSFINCVISGCSFGNFVLLLHTSGTILTDSDNYGQTPNQQPGHRRQSHGVVVRMSIGVWTVIIQMTLAGCRALHLASHLWPLADTMLVSCLVALGVYMARRSLDEAWFSSTQVQHARIVAQESRHLIWPVVLLLINYVCDVIMSILRLTQEYALRFLISVSNIGNEKNRLIETNGANNGDVASEKSETQSVNV</sequence>
<dbReference type="EMBL" id="JH430152">
    <property type="status" value="NOT_ANNOTATED_CDS"/>
    <property type="molecule type" value="Genomic_DNA"/>
</dbReference>
<feature type="transmembrane region" description="Helical" evidence="2">
    <location>
        <begin position="92"/>
        <end position="112"/>
    </location>
</feature>
<protein>
    <submittedName>
        <fullName evidence="3">Uncharacterized protein</fullName>
    </submittedName>
</protein>
<evidence type="ECO:0000256" key="1">
    <source>
        <dbReference type="SAM" id="MobiDB-lite"/>
    </source>
</evidence>
<keyword evidence="2" id="KW-0812">Transmembrane</keyword>
<evidence type="ECO:0000256" key="2">
    <source>
        <dbReference type="SAM" id="Phobius"/>
    </source>
</evidence>
<keyword evidence="4" id="KW-1185">Reference proteome</keyword>
<proteinExistence type="predicted"/>
<dbReference type="HOGENOM" id="CLU_1167140_0_0_1"/>
<accession>T1IIB3</accession>
<keyword evidence="2" id="KW-0472">Membrane</keyword>
<feature type="transmembrane region" description="Helical" evidence="2">
    <location>
        <begin position="124"/>
        <end position="144"/>
    </location>
</feature>
<evidence type="ECO:0000313" key="3">
    <source>
        <dbReference type="EnsemblMetazoa" id="SMAR000606-PA"/>
    </source>
</evidence>
<organism evidence="3 4">
    <name type="scientific">Strigamia maritima</name>
    <name type="common">European centipede</name>
    <name type="synonym">Geophilus maritimus</name>
    <dbReference type="NCBI Taxonomy" id="126957"/>
    <lineage>
        <taxon>Eukaryota</taxon>
        <taxon>Metazoa</taxon>
        <taxon>Ecdysozoa</taxon>
        <taxon>Arthropoda</taxon>
        <taxon>Myriapoda</taxon>
        <taxon>Chilopoda</taxon>
        <taxon>Pleurostigmophora</taxon>
        <taxon>Geophilomorpha</taxon>
        <taxon>Linotaeniidae</taxon>
        <taxon>Strigamia</taxon>
    </lineage>
</organism>
<feature type="region of interest" description="Disordered" evidence="1">
    <location>
        <begin position="219"/>
        <end position="238"/>
    </location>
</feature>
<keyword evidence="2" id="KW-1133">Transmembrane helix</keyword>
<reference evidence="3" key="2">
    <citation type="submission" date="2015-02" db="UniProtKB">
        <authorList>
            <consortium name="EnsemblMetazoa"/>
        </authorList>
    </citation>
    <scope>IDENTIFICATION</scope>
</reference>
<dbReference type="AlphaFoldDB" id="T1IIB3"/>
<feature type="transmembrane region" description="Helical" evidence="2">
    <location>
        <begin position="171"/>
        <end position="191"/>
    </location>
</feature>
<dbReference type="Proteomes" id="UP000014500">
    <property type="component" value="Unassembled WGS sequence"/>
</dbReference>